<evidence type="ECO:0000313" key="5">
    <source>
        <dbReference type="Proteomes" id="UP000824596"/>
    </source>
</evidence>
<feature type="repeat" description="ANK" evidence="3">
    <location>
        <begin position="263"/>
        <end position="295"/>
    </location>
</feature>
<sequence length="945" mass="103982">MDPVTDPVAAPRRSVAAAISVLRDSATSLCFNDLGKPPDPAQTRPPCRGLATELLLFGGALFSLEALAAELESASHEPVDADSLLFLQQINSLLQSVRGGLATLTPGLVSHFREESKALRSKITHVLARSRSLADLVILLSAHNGASTLANDPQHASDWVKMLIHPRHNREPRNFHLEKRFIQGRRVEFPDYSHAATRWLEYAEDHWPILQPRIIQLFTGPPQSFNFVQWALEYARETWPARFGLDCADPRPTIDLTNHLCNGSISPLHLAAALGLPNLVQTLLSSGTEADQPGPLGTPLYCALVGHHVLVAGDSPESWSTVLRHDPRLAPRHAAVRRLLDAGPDCTWRFRWPGRRKASLAGLAFWFACLVNDHTIFERVLEGGATIDDDFAFLISDAKFVDCAKPYKYTLGLLLTCAFDSTYDNMKEWPWHRTDSVLEAIGDLMRQHQLDFACGLGQSRRLANVSDLQLPTLVRGAILDDEVCQVQRLSMDPRFDPNLLANEEVEGEGNIAHLAIEGDNLDVVDVLAAAGADFTARDGKNRTPLMRVESVAMLSKLVQLGLPTTDTDETGRNIWHFAAATNDLPLLEWLAANDPSKEENLTAVTAEGYTPLEEALQYSRCSRGHRRLSKLGGQEVRPSEPVAAFYILSAGAVCRNPPPFPLISSAVDWGSVDLVRKLYAVGADPRAVDELGRTALHYLNISATPALVSLVQGFCSGLPVSGPDVDEGRTTEGLDIEAGLTPAETILTNTSLIKTTDQFWTPSEHNSCRGTLSGKAYTLLLTPQMLDHRDRFGRGMWARFCQKVLIRLAMQIGVRDAPSDCSLYTSSLEFLRTSLLTAIDCLIRQGALARHEDETGLPAVLCLHTAEPGETDAWPEPLMPFAQHILERFVKSPLAAKFYQSPEATKLLIAAHHYGQKELIDMLNEKFVVGFDATACSEQFAYDDC</sequence>
<keyword evidence="2 3" id="KW-0040">ANK repeat</keyword>
<evidence type="ECO:0000256" key="2">
    <source>
        <dbReference type="ARBA" id="ARBA00023043"/>
    </source>
</evidence>
<dbReference type="PROSITE" id="PS50297">
    <property type="entry name" value="ANK_REP_REGION"/>
    <property type="match status" value="1"/>
</dbReference>
<evidence type="ECO:0000256" key="1">
    <source>
        <dbReference type="ARBA" id="ARBA00022737"/>
    </source>
</evidence>
<dbReference type="InterPro" id="IPR050889">
    <property type="entry name" value="Dendritic_Spine_Reg/Scaffold"/>
</dbReference>
<dbReference type="EMBL" id="JAIZPD010000009">
    <property type="protein sequence ID" value="KAH0961081.1"/>
    <property type="molecule type" value="Genomic_DNA"/>
</dbReference>
<dbReference type="PANTHER" id="PTHR24166">
    <property type="entry name" value="ROLLING PEBBLES, ISOFORM B"/>
    <property type="match status" value="1"/>
</dbReference>
<dbReference type="AlphaFoldDB" id="A0A9P8SFT1"/>
<organism evidence="4 5">
    <name type="scientific">Hirsutella rhossiliensis</name>
    <dbReference type="NCBI Taxonomy" id="111463"/>
    <lineage>
        <taxon>Eukaryota</taxon>
        <taxon>Fungi</taxon>
        <taxon>Dikarya</taxon>
        <taxon>Ascomycota</taxon>
        <taxon>Pezizomycotina</taxon>
        <taxon>Sordariomycetes</taxon>
        <taxon>Hypocreomycetidae</taxon>
        <taxon>Hypocreales</taxon>
        <taxon>Ophiocordycipitaceae</taxon>
        <taxon>Hirsutella</taxon>
    </lineage>
</organism>
<dbReference type="GeneID" id="68357363"/>
<protein>
    <submittedName>
        <fullName evidence="4">Ankyrin repeat protein</fullName>
    </submittedName>
</protein>
<dbReference type="SUPFAM" id="SSF48403">
    <property type="entry name" value="Ankyrin repeat"/>
    <property type="match status" value="1"/>
</dbReference>
<accession>A0A9P8SFT1</accession>
<evidence type="ECO:0000313" key="4">
    <source>
        <dbReference type="EMBL" id="KAH0961081.1"/>
    </source>
</evidence>
<reference evidence="4" key="1">
    <citation type="submission" date="2021-09" db="EMBL/GenBank/DDBJ databases">
        <title>A high-quality genome of the endoparasitic fungus Hirsutella rhossiliensis with a comparison of Hirsutella genomes reveals transposable elements contributing to genome size variation.</title>
        <authorList>
            <person name="Lin R."/>
            <person name="Jiao Y."/>
            <person name="Sun X."/>
            <person name="Ling J."/>
            <person name="Xie B."/>
            <person name="Cheng X."/>
        </authorList>
    </citation>
    <scope>NUCLEOTIDE SEQUENCE</scope>
    <source>
        <strain evidence="4">HR02</strain>
    </source>
</reference>
<dbReference type="OrthoDB" id="194358at2759"/>
<dbReference type="Gene3D" id="1.25.40.20">
    <property type="entry name" value="Ankyrin repeat-containing domain"/>
    <property type="match status" value="3"/>
</dbReference>
<dbReference type="InterPro" id="IPR002110">
    <property type="entry name" value="Ankyrin_rpt"/>
</dbReference>
<dbReference type="PANTHER" id="PTHR24166:SF48">
    <property type="entry name" value="PROTEIN VAPYRIN"/>
    <property type="match status" value="1"/>
</dbReference>
<proteinExistence type="predicted"/>
<name>A0A9P8SFT1_9HYPO</name>
<comment type="caution">
    <text evidence="4">The sequence shown here is derived from an EMBL/GenBank/DDBJ whole genome shotgun (WGS) entry which is preliminary data.</text>
</comment>
<dbReference type="SMART" id="SM00248">
    <property type="entry name" value="ANK"/>
    <property type="match status" value="3"/>
</dbReference>
<keyword evidence="5" id="KW-1185">Reference proteome</keyword>
<dbReference type="Proteomes" id="UP000824596">
    <property type="component" value="Unassembled WGS sequence"/>
</dbReference>
<dbReference type="PROSITE" id="PS50088">
    <property type="entry name" value="ANK_REPEAT"/>
    <property type="match status" value="1"/>
</dbReference>
<keyword evidence="1" id="KW-0677">Repeat</keyword>
<dbReference type="RefSeq" id="XP_044718594.1">
    <property type="nucleotide sequence ID" value="XM_044866705.1"/>
</dbReference>
<gene>
    <name evidence="4" type="ORF">HRG_08234</name>
</gene>
<dbReference type="InterPro" id="IPR036770">
    <property type="entry name" value="Ankyrin_rpt-contain_sf"/>
</dbReference>
<evidence type="ECO:0000256" key="3">
    <source>
        <dbReference type="PROSITE-ProRule" id="PRU00023"/>
    </source>
</evidence>